<reference evidence="4" key="2">
    <citation type="submission" date="2025-05" db="UniProtKB">
        <authorList>
            <consortium name="EnsemblMetazoa"/>
        </authorList>
    </citation>
    <scope>IDENTIFICATION</scope>
    <source>
        <strain evidence="4">Foshan</strain>
    </source>
</reference>
<sequence length="787" mass="88988">MLLQVKQQILNPINKSRSSRSSQSLLKLQLMKLEEERAFEEAEAAKFREYLKQKYRLLEQMSTKTETSYSDTGSRIGRWVNNVNDALQDAGGATEAFNPKGHSTTSIPANQPEPIHLPSNRSGHHHIPNSTPVCEAKPCGKSGCAYYHHELLHNAKKCQHTTPKTPAMTNVTRTLQADSNSVQGCNTHQSANNTVLFRYIPVILHGKGASIQTFAFLDEGSAMTLLDQELADKLNLSGPIQPLGLRWTGGTERCETNSRVVDIRITGTHNNAQEYQLSGVRTVKELMLPYQSLDMVQMTKQNPHCRKLPIESYFNVRPQILIGSKHAAAGLVLKSKEGSLDEPIAVKTRLGWTVYGGCNEDTISNITQYSFHVYETEEQSDALLHQTVKDYFSLDSIGISKSGKELLSTDNQRAISLLQNLTKFNGKQYETGLLWRHDGSRLPDNREMALRRYYGLEKRMQKNSELAITLQNKIEEYLFKNYIHKLTNEELSEHYPRVWYLPIFPVFNPNKPGIIRIVWDGAATTFGVSLNSALITGPDQLCSLFTILLQFREHAVGVTGDIREMYHQVLINKEDQQCQRFFWKDENNEPEVYVMNVMTFGASCSPSCAQYIKNVNAERFATTYPEAVDIIVNKHYVDDAMFSTDTPEHATRLAREIRQIHSDGGFEIRNWVSNSQQVLSALHEDITAEKSMDLSTSPMATEKVLGMWWCTASDNFVYKIKWDRYDPDLLTGTLRPTKRQMLQILMSLFDPLGLIAHFLISTSGTTGRILVMSSVGSVQIIDDIAYL</sequence>
<feature type="coiled-coil region" evidence="1">
    <location>
        <begin position="23"/>
        <end position="50"/>
    </location>
</feature>
<evidence type="ECO:0000313" key="4">
    <source>
        <dbReference type="EnsemblMetazoa" id="AALFPA23_008625.P11682"/>
    </source>
</evidence>
<dbReference type="GeneID" id="134290305"/>
<name>A0ABM1YF77_AEDAL</name>
<dbReference type="InterPro" id="IPR043502">
    <property type="entry name" value="DNA/RNA_pol_sf"/>
</dbReference>
<dbReference type="RefSeq" id="XP_062713397.1">
    <property type="nucleotide sequence ID" value="XM_062857413.1"/>
</dbReference>
<dbReference type="EnsemblMetazoa" id="AALFPA23_008625.R11682">
    <property type="protein sequence ID" value="AALFPA23_008625.P11682"/>
    <property type="gene ID" value="AALFPA23_008625"/>
</dbReference>
<evidence type="ECO:0000259" key="3">
    <source>
        <dbReference type="Pfam" id="PF00078"/>
    </source>
</evidence>
<keyword evidence="5" id="KW-1185">Reference proteome</keyword>
<dbReference type="Gene3D" id="3.30.70.270">
    <property type="match status" value="1"/>
</dbReference>
<dbReference type="PANTHER" id="PTHR47331:SF5">
    <property type="entry name" value="RIBONUCLEASE H"/>
    <property type="match status" value="1"/>
</dbReference>
<keyword evidence="1" id="KW-0175">Coiled coil</keyword>
<dbReference type="Pfam" id="PF00078">
    <property type="entry name" value="RVT_1"/>
    <property type="match status" value="1"/>
</dbReference>
<evidence type="ECO:0000313" key="5">
    <source>
        <dbReference type="Proteomes" id="UP000069940"/>
    </source>
</evidence>
<proteinExistence type="predicted"/>
<dbReference type="CDD" id="cd01644">
    <property type="entry name" value="RT_pepA17"/>
    <property type="match status" value="1"/>
</dbReference>
<dbReference type="PANTHER" id="PTHR47331">
    <property type="entry name" value="PHD-TYPE DOMAIN-CONTAINING PROTEIN"/>
    <property type="match status" value="1"/>
</dbReference>
<dbReference type="Gene3D" id="3.10.10.10">
    <property type="entry name" value="HIV Type 1 Reverse Transcriptase, subunit A, domain 1"/>
    <property type="match status" value="1"/>
</dbReference>
<feature type="region of interest" description="Disordered" evidence="2">
    <location>
        <begin position="91"/>
        <end position="112"/>
    </location>
</feature>
<organism evidence="4 5">
    <name type="scientific">Aedes albopictus</name>
    <name type="common">Asian tiger mosquito</name>
    <name type="synonym">Stegomyia albopicta</name>
    <dbReference type="NCBI Taxonomy" id="7160"/>
    <lineage>
        <taxon>Eukaryota</taxon>
        <taxon>Metazoa</taxon>
        <taxon>Ecdysozoa</taxon>
        <taxon>Arthropoda</taxon>
        <taxon>Hexapoda</taxon>
        <taxon>Insecta</taxon>
        <taxon>Pterygota</taxon>
        <taxon>Neoptera</taxon>
        <taxon>Endopterygota</taxon>
        <taxon>Diptera</taxon>
        <taxon>Nematocera</taxon>
        <taxon>Culicoidea</taxon>
        <taxon>Culicidae</taxon>
        <taxon>Culicinae</taxon>
        <taxon>Aedini</taxon>
        <taxon>Aedes</taxon>
        <taxon>Stegomyia</taxon>
    </lineage>
</organism>
<accession>A0ABM1YF77</accession>
<dbReference type="InterPro" id="IPR043128">
    <property type="entry name" value="Rev_trsase/Diguanyl_cyclase"/>
</dbReference>
<dbReference type="Proteomes" id="UP000069940">
    <property type="component" value="Unassembled WGS sequence"/>
</dbReference>
<dbReference type="SUPFAM" id="SSF56672">
    <property type="entry name" value="DNA/RNA polymerases"/>
    <property type="match status" value="1"/>
</dbReference>
<protein>
    <recommendedName>
        <fullName evidence="3">Reverse transcriptase domain-containing protein</fullName>
    </recommendedName>
</protein>
<evidence type="ECO:0000256" key="1">
    <source>
        <dbReference type="SAM" id="Coils"/>
    </source>
</evidence>
<feature type="domain" description="Reverse transcriptase" evidence="3">
    <location>
        <begin position="535"/>
        <end position="669"/>
    </location>
</feature>
<dbReference type="InterPro" id="IPR000477">
    <property type="entry name" value="RT_dom"/>
</dbReference>
<reference evidence="5" key="1">
    <citation type="journal article" date="2015" name="Proc. Natl. Acad. Sci. U.S.A.">
        <title>Genome sequence of the Asian Tiger mosquito, Aedes albopictus, reveals insights into its biology, genetics, and evolution.</title>
        <authorList>
            <person name="Chen X.G."/>
            <person name="Jiang X."/>
            <person name="Gu J."/>
            <person name="Xu M."/>
            <person name="Wu Y."/>
            <person name="Deng Y."/>
            <person name="Zhang C."/>
            <person name="Bonizzoni M."/>
            <person name="Dermauw W."/>
            <person name="Vontas J."/>
            <person name="Armbruster P."/>
            <person name="Huang X."/>
            <person name="Yang Y."/>
            <person name="Zhang H."/>
            <person name="He W."/>
            <person name="Peng H."/>
            <person name="Liu Y."/>
            <person name="Wu K."/>
            <person name="Chen J."/>
            <person name="Lirakis M."/>
            <person name="Topalis P."/>
            <person name="Van Leeuwen T."/>
            <person name="Hall A.B."/>
            <person name="Jiang X."/>
            <person name="Thorpe C."/>
            <person name="Mueller R.L."/>
            <person name="Sun C."/>
            <person name="Waterhouse R.M."/>
            <person name="Yan G."/>
            <person name="Tu Z.J."/>
            <person name="Fang X."/>
            <person name="James A.A."/>
        </authorList>
    </citation>
    <scope>NUCLEOTIDE SEQUENCE [LARGE SCALE GENOMIC DNA]</scope>
    <source>
        <strain evidence="5">Foshan</strain>
    </source>
</reference>
<evidence type="ECO:0000256" key="2">
    <source>
        <dbReference type="SAM" id="MobiDB-lite"/>
    </source>
</evidence>